<evidence type="ECO:0000256" key="7">
    <source>
        <dbReference type="ARBA" id="ARBA00023136"/>
    </source>
</evidence>
<evidence type="ECO:0000256" key="3">
    <source>
        <dbReference type="ARBA" id="ARBA00022448"/>
    </source>
</evidence>
<reference evidence="9 10" key="1">
    <citation type="journal article" date="2020" name="IScience">
        <title>Genome Sequencing of the Endangered Kingdonia uniflora (Circaeasteraceae, Ranunculales) Reveals Potential Mechanisms of Evolutionary Specialization.</title>
        <authorList>
            <person name="Sun Y."/>
            <person name="Deng T."/>
            <person name="Zhang A."/>
            <person name="Moore M.J."/>
            <person name="Landis J.B."/>
            <person name="Lin N."/>
            <person name="Zhang H."/>
            <person name="Zhang X."/>
            <person name="Huang J."/>
            <person name="Zhang X."/>
            <person name="Sun H."/>
            <person name="Wang H."/>
        </authorList>
    </citation>
    <scope>NUCLEOTIDE SEQUENCE [LARGE SCALE GENOMIC DNA]</scope>
    <source>
        <strain evidence="9">TB1705</strain>
        <tissue evidence="9">Leaf</tissue>
    </source>
</reference>
<comment type="caution">
    <text evidence="9">The sequence shown here is derived from an EMBL/GenBank/DDBJ whole genome shotgun (WGS) entry which is preliminary data.</text>
</comment>
<dbReference type="GO" id="GO:0016020">
    <property type="term" value="C:membrane"/>
    <property type="evidence" value="ECO:0007669"/>
    <property type="project" value="UniProtKB-SubCell"/>
</dbReference>
<dbReference type="PANTHER" id="PTHR33228">
    <property type="entry name" value="PROTEIN GLUTAMINE DUMPER 4-RELATED"/>
    <property type="match status" value="1"/>
</dbReference>
<dbReference type="InterPro" id="IPR040359">
    <property type="entry name" value="GDU"/>
</dbReference>
<proteinExistence type="inferred from homology"/>
<keyword evidence="6 8" id="KW-1133">Transmembrane helix</keyword>
<evidence type="ECO:0000313" key="10">
    <source>
        <dbReference type="Proteomes" id="UP000541444"/>
    </source>
</evidence>
<keyword evidence="5" id="KW-0029">Amino-acid transport</keyword>
<feature type="transmembrane region" description="Helical" evidence="8">
    <location>
        <begin position="26"/>
        <end position="50"/>
    </location>
</feature>
<dbReference type="OrthoDB" id="1930784at2759"/>
<evidence type="ECO:0000256" key="2">
    <source>
        <dbReference type="ARBA" id="ARBA00009977"/>
    </source>
</evidence>
<dbReference type="GO" id="GO:0080143">
    <property type="term" value="P:regulation of amino acid export"/>
    <property type="evidence" value="ECO:0007669"/>
    <property type="project" value="InterPro"/>
</dbReference>
<organism evidence="9 10">
    <name type="scientific">Kingdonia uniflora</name>
    <dbReference type="NCBI Taxonomy" id="39325"/>
    <lineage>
        <taxon>Eukaryota</taxon>
        <taxon>Viridiplantae</taxon>
        <taxon>Streptophyta</taxon>
        <taxon>Embryophyta</taxon>
        <taxon>Tracheophyta</taxon>
        <taxon>Spermatophyta</taxon>
        <taxon>Magnoliopsida</taxon>
        <taxon>Ranunculales</taxon>
        <taxon>Circaeasteraceae</taxon>
        <taxon>Kingdonia</taxon>
    </lineage>
</organism>
<evidence type="ECO:0000256" key="1">
    <source>
        <dbReference type="ARBA" id="ARBA00004167"/>
    </source>
</evidence>
<evidence type="ECO:0000256" key="4">
    <source>
        <dbReference type="ARBA" id="ARBA00022692"/>
    </source>
</evidence>
<dbReference type="EMBL" id="JACGCM010000377">
    <property type="protein sequence ID" value="KAF6172833.1"/>
    <property type="molecule type" value="Genomic_DNA"/>
</dbReference>
<dbReference type="PANTHER" id="PTHR33228:SF77">
    <property type="entry name" value="PROTEIN GLUTAMINE DUMPER 2"/>
    <property type="match status" value="1"/>
</dbReference>
<keyword evidence="3" id="KW-0813">Transport</keyword>
<evidence type="ECO:0000256" key="8">
    <source>
        <dbReference type="SAM" id="Phobius"/>
    </source>
</evidence>
<comment type="similarity">
    <text evidence="2">Belongs to the GLUTAMINE DUMPER 1 (TC 9.B.60) family.</text>
</comment>
<protein>
    <submittedName>
        <fullName evidence="9">Uncharacterized protein</fullName>
    </submittedName>
</protein>
<sequence length="151" mass="16093">MGNDGNGGTSSSSSSSSLWWHSPEPYLFAGLGAMFGLIAMALMILACSYWKCSSDSEDGNGDNNGKKGGEAIRVIPVFEEKFVVIMAGDHNPSFLALPVSIKPNNYDDVDDTNTNKKCSCGISSSNDDDNENEEVLEIVVEIPKQGTTSSD</sequence>
<keyword evidence="10" id="KW-1185">Reference proteome</keyword>
<keyword evidence="7 8" id="KW-0472">Membrane</keyword>
<evidence type="ECO:0000256" key="5">
    <source>
        <dbReference type="ARBA" id="ARBA00022970"/>
    </source>
</evidence>
<name>A0A7J7P0G4_9MAGN</name>
<evidence type="ECO:0000313" key="9">
    <source>
        <dbReference type="EMBL" id="KAF6172833.1"/>
    </source>
</evidence>
<gene>
    <name evidence="9" type="ORF">GIB67_034685</name>
</gene>
<dbReference type="AlphaFoldDB" id="A0A7J7P0G4"/>
<evidence type="ECO:0000256" key="6">
    <source>
        <dbReference type="ARBA" id="ARBA00022989"/>
    </source>
</evidence>
<keyword evidence="4 8" id="KW-0812">Transmembrane</keyword>
<dbReference type="GO" id="GO:0006865">
    <property type="term" value="P:amino acid transport"/>
    <property type="evidence" value="ECO:0007669"/>
    <property type="project" value="UniProtKB-KW"/>
</dbReference>
<dbReference type="Proteomes" id="UP000541444">
    <property type="component" value="Unassembled WGS sequence"/>
</dbReference>
<accession>A0A7J7P0G4</accession>
<comment type="subcellular location">
    <subcellularLocation>
        <location evidence="1">Membrane</location>
        <topology evidence="1">Single-pass membrane protein</topology>
    </subcellularLocation>
</comment>